<organism evidence="2 3">
    <name type="scientific">Mycobacterium riyadhense</name>
    <dbReference type="NCBI Taxonomy" id="486698"/>
    <lineage>
        <taxon>Bacteria</taxon>
        <taxon>Bacillati</taxon>
        <taxon>Actinomycetota</taxon>
        <taxon>Actinomycetes</taxon>
        <taxon>Mycobacteriales</taxon>
        <taxon>Mycobacteriaceae</taxon>
        <taxon>Mycobacterium</taxon>
    </lineage>
</organism>
<gene>
    <name evidence="2" type="ORF">AWC22_21900</name>
</gene>
<name>A0A1X2CJA3_9MYCO</name>
<evidence type="ECO:0000313" key="2">
    <source>
        <dbReference type="EMBL" id="ORW76000.1"/>
    </source>
</evidence>
<reference evidence="2 3" key="1">
    <citation type="submission" date="2016-01" db="EMBL/GenBank/DDBJ databases">
        <title>The new phylogeny of the genus Mycobacterium.</title>
        <authorList>
            <person name="Tarcisio F."/>
            <person name="Conor M."/>
            <person name="Antonella G."/>
            <person name="Elisabetta G."/>
            <person name="Giulia F.S."/>
            <person name="Sara T."/>
            <person name="Anna F."/>
            <person name="Clotilde B."/>
            <person name="Roberto B."/>
            <person name="Veronica D.S."/>
            <person name="Fabio R."/>
            <person name="Monica P."/>
            <person name="Olivier J."/>
            <person name="Enrico T."/>
            <person name="Nicola S."/>
        </authorList>
    </citation>
    <scope>NUCLEOTIDE SEQUENCE [LARGE SCALE GENOMIC DNA]</scope>
    <source>
        <strain evidence="2 3">DSM 45176</strain>
    </source>
</reference>
<comment type="caution">
    <text evidence="2">The sequence shown here is derived from an EMBL/GenBank/DDBJ whole genome shotgun (WGS) entry which is preliminary data.</text>
</comment>
<dbReference type="RefSeq" id="WP_085251096.1">
    <property type="nucleotide sequence ID" value="NZ_CAJMWJ010000001.1"/>
</dbReference>
<dbReference type="GeneID" id="93495241"/>
<evidence type="ECO:0000256" key="1">
    <source>
        <dbReference type="SAM" id="MobiDB-lite"/>
    </source>
</evidence>
<keyword evidence="3" id="KW-1185">Reference proteome</keyword>
<protein>
    <submittedName>
        <fullName evidence="2">Uncharacterized protein</fullName>
    </submittedName>
</protein>
<dbReference type="OrthoDB" id="4590488at2"/>
<sequence>MADRFPDSIAETIGQFEVVSRSPTDGGTEQVDVPRRTGVLRFQDNSVELEVSPGFNPVVSWTQRGPGSWAGRPPEERITDGAVVLGAVARQPGEVAINRWRQGALVKLIRCATRA</sequence>
<feature type="region of interest" description="Disordered" evidence="1">
    <location>
        <begin position="16"/>
        <end position="35"/>
    </location>
</feature>
<proteinExistence type="predicted"/>
<dbReference type="AlphaFoldDB" id="A0A1X2CJA3"/>
<dbReference type="Proteomes" id="UP000193087">
    <property type="component" value="Unassembled WGS sequence"/>
</dbReference>
<dbReference type="EMBL" id="LQPQ01000105">
    <property type="protein sequence ID" value="ORW76000.1"/>
    <property type="molecule type" value="Genomic_DNA"/>
</dbReference>
<accession>A0A1X2CJA3</accession>
<evidence type="ECO:0000313" key="3">
    <source>
        <dbReference type="Proteomes" id="UP000193087"/>
    </source>
</evidence>